<dbReference type="GO" id="GO:0046872">
    <property type="term" value="F:metal ion binding"/>
    <property type="evidence" value="ECO:0007669"/>
    <property type="project" value="UniProtKB-KW"/>
</dbReference>
<dbReference type="InterPro" id="IPR036412">
    <property type="entry name" value="HAD-like_sf"/>
</dbReference>
<dbReference type="EMBL" id="KE124810">
    <property type="protein sequence ID" value="EPB78528.1"/>
    <property type="molecule type" value="Genomic_DNA"/>
</dbReference>
<dbReference type="PANTHER" id="PTHR12103">
    <property type="entry name" value="5'-NUCLEOTIDASE DOMAIN-CONTAINING"/>
    <property type="match status" value="1"/>
</dbReference>
<sequence length="121" mass="13824">MSTTPYLQFRSFWMLRRTAHLFCSVGAKRYAHAQALSRVYDAVREACANIGAAPRVDPRGVFVNNELDLGSIGVYGFDYDYTLAVYTRELNELIYNLALRRLISQFKGLCTEAEDNCPMRK</sequence>
<dbReference type="Pfam" id="PF05761">
    <property type="entry name" value="5_nucleotid"/>
    <property type="match status" value="1"/>
</dbReference>
<dbReference type="SUPFAM" id="SSF56784">
    <property type="entry name" value="HAD-like"/>
    <property type="match status" value="1"/>
</dbReference>
<dbReference type="Proteomes" id="UP000054495">
    <property type="component" value="Unassembled WGS sequence"/>
</dbReference>
<reference evidence="4 5" key="1">
    <citation type="submission" date="2013-05" db="EMBL/GenBank/DDBJ databases">
        <title>Draft genome of the parasitic nematode Anyclostoma ceylanicum.</title>
        <authorList>
            <person name="Mitreva M."/>
        </authorList>
    </citation>
    <scope>NUCLEOTIDE SEQUENCE [LARGE SCALE GENOMIC DNA]</scope>
</reference>
<evidence type="ECO:0000313" key="5">
    <source>
        <dbReference type="Proteomes" id="UP000054495"/>
    </source>
</evidence>
<organism evidence="4 5">
    <name type="scientific">Ancylostoma ceylanicum</name>
    <dbReference type="NCBI Taxonomy" id="53326"/>
    <lineage>
        <taxon>Eukaryota</taxon>
        <taxon>Metazoa</taxon>
        <taxon>Ecdysozoa</taxon>
        <taxon>Nematoda</taxon>
        <taxon>Chromadorea</taxon>
        <taxon>Rhabditida</taxon>
        <taxon>Rhabditina</taxon>
        <taxon>Rhabditomorpha</taxon>
        <taxon>Strongyloidea</taxon>
        <taxon>Ancylostomatidae</taxon>
        <taxon>Ancylostomatinae</taxon>
        <taxon>Ancylostoma</taxon>
    </lineage>
</organism>
<dbReference type="AlphaFoldDB" id="A0A0D6M4W4"/>
<dbReference type="InterPro" id="IPR008380">
    <property type="entry name" value="HAD-SF_hydro_IG_5-nucl"/>
</dbReference>
<evidence type="ECO:0000256" key="1">
    <source>
        <dbReference type="ARBA" id="ARBA00022723"/>
    </source>
</evidence>
<protein>
    <submittedName>
        <fullName evidence="4">Uncharacterized protein</fullName>
    </submittedName>
</protein>
<keyword evidence="2" id="KW-0378">Hydrolase</keyword>
<dbReference type="GO" id="GO:0008253">
    <property type="term" value="F:5'-nucleotidase activity"/>
    <property type="evidence" value="ECO:0007669"/>
    <property type="project" value="TreeGrafter"/>
</dbReference>
<keyword evidence="3" id="KW-0460">Magnesium</keyword>
<evidence type="ECO:0000313" key="4">
    <source>
        <dbReference type="EMBL" id="EPB78528.1"/>
    </source>
</evidence>
<evidence type="ECO:0000256" key="2">
    <source>
        <dbReference type="ARBA" id="ARBA00022801"/>
    </source>
</evidence>
<evidence type="ECO:0000256" key="3">
    <source>
        <dbReference type="ARBA" id="ARBA00022842"/>
    </source>
</evidence>
<keyword evidence="1" id="KW-0479">Metal-binding</keyword>
<proteinExistence type="predicted"/>
<name>A0A0D6M4W4_9BILA</name>
<keyword evidence="5" id="KW-1185">Reference proteome</keyword>
<dbReference type="PANTHER" id="PTHR12103:SF12">
    <property type="entry name" value="FI20020P1"/>
    <property type="match status" value="1"/>
</dbReference>
<gene>
    <name evidence="4" type="ORF">ANCCEY_02369</name>
</gene>
<accession>A0A0D6M4W4</accession>